<keyword evidence="1" id="KW-0472">Membrane</keyword>
<evidence type="ECO:0000313" key="2">
    <source>
        <dbReference type="EMBL" id="MBO8476745.1"/>
    </source>
</evidence>
<keyword evidence="1" id="KW-1133">Transmembrane helix</keyword>
<protein>
    <recommendedName>
        <fullName evidence="4">YcxB-like protein domain-containing protein</fullName>
    </recommendedName>
</protein>
<reference evidence="2" key="1">
    <citation type="submission" date="2020-10" db="EMBL/GenBank/DDBJ databases">
        <authorList>
            <person name="Gilroy R."/>
        </authorList>
    </citation>
    <scope>NUCLEOTIDE SEQUENCE</scope>
    <source>
        <strain evidence="2">6919</strain>
    </source>
</reference>
<keyword evidence="1" id="KW-0812">Transmembrane</keyword>
<organism evidence="2 3">
    <name type="scientific">Candidatus Limisoma faecipullorum</name>
    <dbReference type="NCBI Taxonomy" id="2840854"/>
    <lineage>
        <taxon>Bacteria</taxon>
        <taxon>Pseudomonadati</taxon>
        <taxon>Bacteroidota</taxon>
        <taxon>Bacteroidia</taxon>
        <taxon>Bacteroidales</taxon>
        <taxon>Candidatus Limisoma</taxon>
    </lineage>
</organism>
<name>A0A9D9IQY8_9BACT</name>
<dbReference type="EMBL" id="JADIMC010000080">
    <property type="protein sequence ID" value="MBO8476745.1"/>
    <property type="molecule type" value="Genomic_DNA"/>
</dbReference>
<reference evidence="2" key="2">
    <citation type="journal article" date="2021" name="PeerJ">
        <title>Extensive microbial diversity within the chicken gut microbiome revealed by metagenomics and culture.</title>
        <authorList>
            <person name="Gilroy R."/>
            <person name="Ravi A."/>
            <person name="Getino M."/>
            <person name="Pursley I."/>
            <person name="Horton D.L."/>
            <person name="Alikhan N.F."/>
            <person name="Baker D."/>
            <person name="Gharbi K."/>
            <person name="Hall N."/>
            <person name="Watson M."/>
            <person name="Adriaenssens E.M."/>
            <person name="Foster-Nyarko E."/>
            <person name="Jarju S."/>
            <person name="Secka A."/>
            <person name="Antonio M."/>
            <person name="Oren A."/>
            <person name="Chaudhuri R.R."/>
            <person name="La Ragione R."/>
            <person name="Hildebrand F."/>
            <person name="Pallen M.J."/>
        </authorList>
    </citation>
    <scope>NUCLEOTIDE SEQUENCE</scope>
    <source>
        <strain evidence="2">6919</strain>
    </source>
</reference>
<evidence type="ECO:0008006" key="4">
    <source>
        <dbReference type="Google" id="ProtNLM"/>
    </source>
</evidence>
<gene>
    <name evidence="2" type="ORF">IAB88_07105</name>
</gene>
<feature type="transmembrane region" description="Helical" evidence="1">
    <location>
        <begin position="50"/>
        <end position="73"/>
    </location>
</feature>
<sequence>MEAESGIFKTDAAVYIKRLFSRYLSDKWYVFVLTVLPFIILSFFNLNFIYVALMAVFIILPMLLGFVYVYYAFSEECVSSIRRSRIKFNDSSVEWEYVDEQNETINTRIYKWTDFCRYEITTSYVLLYPAGKGLRFLLLPLYAFRTEESILLLKILPIKINS</sequence>
<evidence type="ECO:0000256" key="1">
    <source>
        <dbReference type="SAM" id="Phobius"/>
    </source>
</evidence>
<evidence type="ECO:0000313" key="3">
    <source>
        <dbReference type="Proteomes" id="UP000823598"/>
    </source>
</evidence>
<accession>A0A9D9IQY8</accession>
<dbReference type="Proteomes" id="UP000823598">
    <property type="component" value="Unassembled WGS sequence"/>
</dbReference>
<dbReference type="AlphaFoldDB" id="A0A9D9IQY8"/>
<proteinExistence type="predicted"/>
<feature type="transmembrane region" description="Helical" evidence="1">
    <location>
        <begin position="28"/>
        <end position="44"/>
    </location>
</feature>
<comment type="caution">
    <text evidence="2">The sequence shown here is derived from an EMBL/GenBank/DDBJ whole genome shotgun (WGS) entry which is preliminary data.</text>
</comment>